<evidence type="ECO:0000313" key="8">
    <source>
        <dbReference type="Proteomes" id="UP000554235"/>
    </source>
</evidence>
<dbReference type="GO" id="GO:0050660">
    <property type="term" value="F:flavin adenine dinucleotide binding"/>
    <property type="evidence" value="ECO:0007669"/>
    <property type="project" value="InterPro"/>
</dbReference>
<keyword evidence="4" id="KW-0274">FAD</keyword>
<protein>
    <submittedName>
        <fullName evidence="7">Oxygen oxidoreductase</fullName>
    </submittedName>
</protein>
<proteinExistence type="inferred from homology"/>
<dbReference type="Gene3D" id="3.30.9.10">
    <property type="entry name" value="D-Amino Acid Oxidase, subunit A, domain 2"/>
    <property type="match status" value="1"/>
</dbReference>
<reference evidence="7 8" key="1">
    <citation type="submission" date="2020-01" db="EMBL/GenBank/DDBJ databases">
        <title>Identification and distribution of gene clusters putatively required for synthesis of sphingolipid metabolism inhibitors in phylogenetically diverse species of the filamentous fungus Fusarium.</title>
        <authorList>
            <person name="Kim H.-S."/>
            <person name="Busman M."/>
            <person name="Brown D.W."/>
            <person name="Divon H."/>
            <person name="Uhlig S."/>
            <person name="Proctor R.H."/>
        </authorList>
    </citation>
    <scope>NUCLEOTIDE SEQUENCE [LARGE SCALE GENOMIC DNA]</scope>
    <source>
        <strain evidence="7 8">NRRL 20459</strain>
    </source>
</reference>
<evidence type="ECO:0000256" key="1">
    <source>
        <dbReference type="ARBA" id="ARBA00001974"/>
    </source>
</evidence>
<evidence type="ECO:0000256" key="3">
    <source>
        <dbReference type="ARBA" id="ARBA00022630"/>
    </source>
</evidence>
<dbReference type="GO" id="GO:0008115">
    <property type="term" value="F:sarcosine oxidase activity"/>
    <property type="evidence" value="ECO:0007669"/>
    <property type="project" value="TreeGrafter"/>
</dbReference>
<comment type="similarity">
    <text evidence="2">Belongs to the MSOX/MTOX family.</text>
</comment>
<gene>
    <name evidence="7" type="ORF">FALBO_11272</name>
</gene>
<evidence type="ECO:0000259" key="6">
    <source>
        <dbReference type="Pfam" id="PF01266"/>
    </source>
</evidence>
<evidence type="ECO:0000256" key="5">
    <source>
        <dbReference type="ARBA" id="ARBA00023002"/>
    </source>
</evidence>
<dbReference type="AlphaFoldDB" id="A0A8H4P7B6"/>
<comment type="cofactor">
    <cofactor evidence="1">
        <name>FAD</name>
        <dbReference type="ChEBI" id="CHEBI:57692"/>
    </cofactor>
</comment>
<evidence type="ECO:0000313" key="7">
    <source>
        <dbReference type="EMBL" id="KAF4461925.1"/>
    </source>
</evidence>
<name>A0A8H4P7B6_9HYPO</name>
<dbReference type="SUPFAM" id="SSF51905">
    <property type="entry name" value="FAD/NAD(P)-binding domain"/>
    <property type="match status" value="1"/>
</dbReference>
<comment type="caution">
    <text evidence="7">The sequence shown here is derived from an EMBL/GenBank/DDBJ whole genome shotgun (WGS) entry which is preliminary data.</text>
</comment>
<keyword evidence="3" id="KW-0285">Flavoprotein</keyword>
<dbReference type="InterPro" id="IPR036188">
    <property type="entry name" value="FAD/NAD-bd_sf"/>
</dbReference>
<organism evidence="7 8">
    <name type="scientific">Fusarium albosuccineum</name>
    <dbReference type="NCBI Taxonomy" id="1237068"/>
    <lineage>
        <taxon>Eukaryota</taxon>
        <taxon>Fungi</taxon>
        <taxon>Dikarya</taxon>
        <taxon>Ascomycota</taxon>
        <taxon>Pezizomycotina</taxon>
        <taxon>Sordariomycetes</taxon>
        <taxon>Hypocreomycetidae</taxon>
        <taxon>Hypocreales</taxon>
        <taxon>Nectriaceae</taxon>
        <taxon>Fusarium</taxon>
        <taxon>Fusarium decemcellulare species complex</taxon>
    </lineage>
</organism>
<feature type="domain" description="FAD dependent oxidoreductase" evidence="6">
    <location>
        <begin position="12"/>
        <end position="389"/>
    </location>
</feature>
<dbReference type="InterPro" id="IPR045170">
    <property type="entry name" value="MTOX"/>
</dbReference>
<evidence type="ECO:0000256" key="4">
    <source>
        <dbReference type="ARBA" id="ARBA00022827"/>
    </source>
</evidence>
<accession>A0A8H4P7B6</accession>
<dbReference type="GO" id="GO:0051698">
    <property type="term" value="F:saccharopine oxidase activity"/>
    <property type="evidence" value="ECO:0007669"/>
    <property type="project" value="TreeGrafter"/>
</dbReference>
<keyword evidence="5" id="KW-0560">Oxidoreductase</keyword>
<dbReference type="InterPro" id="IPR006076">
    <property type="entry name" value="FAD-dep_OxRdtase"/>
</dbReference>
<evidence type="ECO:0000256" key="2">
    <source>
        <dbReference type="ARBA" id="ARBA00010989"/>
    </source>
</evidence>
<dbReference type="EMBL" id="JAADYS010001628">
    <property type="protein sequence ID" value="KAF4461925.1"/>
    <property type="molecule type" value="Genomic_DNA"/>
</dbReference>
<dbReference type="Proteomes" id="UP000554235">
    <property type="component" value="Unassembled WGS sequence"/>
</dbReference>
<sequence length="439" mass="48430">MSLSNIDKTSPIAILGGGAWGLSTALHLVETGYTNITVFERDERIPSQYSAAYDLNKIIRAEYEDPFYTSLTVDAMKAWKTPLFGPYYHQTGYINCTSGRAPEKSVVTLNKNLASVKAHPELKDGVQSLSSPDEFRKFAWQLTGPLQGFQGYFNKTAGYGHSGNTLKAVYNYCATKGVRFILGEQAGKVTSLTYDNSGRVTGLETANGRKHSAALTIVALGASGASLIPSLGKFAVGRSWSVAHIQLTEEECDFLRGIPVTNVRDLGFFFEPDPATRLFKLCPLGAGFTNTNASNGISLPPANPSAGPLQDFIPYEDEQKLRQLLRETIPWLADRPFVDRKLCWFSDTSDSEYCIDFVPGTDKSLVVLSGDSGHGFKMTPIFGKWVLDLINNGGQKLQRWQWKGEQKAGWGSEVSWRVGTAKELRELEEESKRILKARL</sequence>
<dbReference type="OrthoDB" id="2219495at2759"/>
<dbReference type="PANTHER" id="PTHR10961">
    <property type="entry name" value="PEROXISOMAL SARCOSINE OXIDASE"/>
    <property type="match status" value="1"/>
</dbReference>
<keyword evidence="8" id="KW-1185">Reference proteome</keyword>
<dbReference type="Pfam" id="PF01266">
    <property type="entry name" value="DAO"/>
    <property type="match status" value="1"/>
</dbReference>
<dbReference type="Gene3D" id="3.50.50.60">
    <property type="entry name" value="FAD/NAD(P)-binding domain"/>
    <property type="match status" value="1"/>
</dbReference>
<dbReference type="PANTHER" id="PTHR10961:SF26">
    <property type="entry name" value="L-SACCHAROPINE OXIDASE"/>
    <property type="match status" value="1"/>
</dbReference>